<accession>A0A1P8MZH8</accession>
<dbReference type="PROSITE" id="PS51819">
    <property type="entry name" value="VOC"/>
    <property type="match status" value="1"/>
</dbReference>
<organism evidence="2 3">
    <name type="scientific">Tateyamaria omphalii</name>
    <dbReference type="NCBI Taxonomy" id="299262"/>
    <lineage>
        <taxon>Bacteria</taxon>
        <taxon>Pseudomonadati</taxon>
        <taxon>Pseudomonadota</taxon>
        <taxon>Alphaproteobacteria</taxon>
        <taxon>Rhodobacterales</taxon>
        <taxon>Roseobacteraceae</taxon>
        <taxon>Tateyamaria</taxon>
    </lineage>
</organism>
<keyword evidence="3" id="KW-1185">Reference proteome</keyword>
<proteinExistence type="predicted"/>
<reference evidence="2 3" key="1">
    <citation type="submission" date="2017-01" db="EMBL/GenBank/DDBJ databases">
        <title>Complete genome of Tateyamaria omphalii DOK1-4 isolated from seawater in Dokdo.</title>
        <authorList>
            <person name="Kim J.H."/>
            <person name="Chi W.-J."/>
        </authorList>
    </citation>
    <scope>NUCLEOTIDE SEQUENCE [LARGE SCALE GENOMIC DNA]</scope>
    <source>
        <strain evidence="2 3">DOK1-4</strain>
    </source>
</reference>
<dbReference type="Pfam" id="PF00903">
    <property type="entry name" value="Glyoxalase"/>
    <property type="match status" value="1"/>
</dbReference>
<dbReference type="Gene3D" id="3.10.180.10">
    <property type="entry name" value="2,3-Dihydroxybiphenyl 1,2-Dioxygenase, domain 1"/>
    <property type="match status" value="1"/>
</dbReference>
<dbReference type="SUPFAM" id="SSF54593">
    <property type="entry name" value="Glyoxalase/Bleomycin resistance protein/Dihydroxybiphenyl dioxygenase"/>
    <property type="match status" value="1"/>
</dbReference>
<dbReference type="InterPro" id="IPR004360">
    <property type="entry name" value="Glyas_Fos-R_dOase_dom"/>
</dbReference>
<evidence type="ECO:0000259" key="1">
    <source>
        <dbReference type="PROSITE" id="PS51819"/>
    </source>
</evidence>
<dbReference type="InterPro" id="IPR037523">
    <property type="entry name" value="VOC_core"/>
</dbReference>
<dbReference type="RefSeq" id="WP_076629743.1">
    <property type="nucleotide sequence ID" value="NZ_CP019312.1"/>
</dbReference>
<dbReference type="KEGG" id="tom:BWR18_17695"/>
<evidence type="ECO:0000313" key="3">
    <source>
        <dbReference type="Proteomes" id="UP000186336"/>
    </source>
</evidence>
<dbReference type="InterPro" id="IPR029068">
    <property type="entry name" value="Glyas_Bleomycin-R_OHBP_Dase"/>
</dbReference>
<dbReference type="AlphaFoldDB" id="A0A1P8MZH8"/>
<sequence length="118" mass="12812">MSPPLSSLVLYTSKVEEMTQFYADHFGYTAHIEDGDRIVELRPPGPGITLLLHPMGKGRKQGQVLVKLVFAVEDVETFCDTARTNGLDFGSLHKADGYVFANAKDPASNSISVSGRLA</sequence>
<evidence type="ECO:0000313" key="2">
    <source>
        <dbReference type="EMBL" id="APX13309.1"/>
    </source>
</evidence>
<feature type="domain" description="VOC" evidence="1">
    <location>
        <begin position="4"/>
        <end position="116"/>
    </location>
</feature>
<dbReference type="OrthoDB" id="7849747at2"/>
<protein>
    <submittedName>
        <fullName evidence="2">Glyoxalase</fullName>
    </submittedName>
</protein>
<dbReference type="Proteomes" id="UP000186336">
    <property type="component" value="Chromosome"/>
</dbReference>
<name>A0A1P8MZH8_9RHOB</name>
<dbReference type="STRING" id="299262.BWR18_17695"/>
<dbReference type="EMBL" id="CP019312">
    <property type="protein sequence ID" value="APX13309.1"/>
    <property type="molecule type" value="Genomic_DNA"/>
</dbReference>
<gene>
    <name evidence="2" type="ORF">BWR18_17695</name>
</gene>